<sequence length="63" mass="7141">MKAETETTEPQKTSEVLKVTLVFSRQPARVIRQQAKANYLPVTQYLKQLVLATLDQRVGSQPL</sequence>
<dbReference type="AlphaFoldDB" id="X1AWU0"/>
<name>X1AWU0_9ZZZZ</name>
<evidence type="ECO:0000313" key="1">
    <source>
        <dbReference type="EMBL" id="GAG73682.1"/>
    </source>
</evidence>
<reference evidence="1" key="1">
    <citation type="journal article" date="2014" name="Front. Microbiol.">
        <title>High frequency of phylogenetically diverse reductive dehalogenase-homologous genes in deep subseafloor sedimentary metagenomes.</title>
        <authorList>
            <person name="Kawai M."/>
            <person name="Futagami T."/>
            <person name="Toyoda A."/>
            <person name="Takaki Y."/>
            <person name="Nishi S."/>
            <person name="Hori S."/>
            <person name="Arai W."/>
            <person name="Tsubouchi T."/>
            <person name="Morono Y."/>
            <person name="Uchiyama I."/>
            <person name="Ito T."/>
            <person name="Fujiyama A."/>
            <person name="Inagaki F."/>
            <person name="Takami H."/>
        </authorList>
    </citation>
    <scope>NUCLEOTIDE SEQUENCE</scope>
    <source>
        <strain evidence="1">Expedition CK06-06</strain>
    </source>
</reference>
<dbReference type="EMBL" id="BART01000588">
    <property type="protein sequence ID" value="GAG73682.1"/>
    <property type="molecule type" value="Genomic_DNA"/>
</dbReference>
<comment type="caution">
    <text evidence="1">The sequence shown here is derived from an EMBL/GenBank/DDBJ whole genome shotgun (WGS) entry which is preliminary data.</text>
</comment>
<organism evidence="1">
    <name type="scientific">marine sediment metagenome</name>
    <dbReference type="NCBI Taxonomy" id="412755"/>
    <lineage>
        <taxon>unclassified sequences</taxon>
        <taxon>metagenomes</taxon>
        <taxon>ecological metagenomes</taxon>
    </lineage>
</organism>
<protein>
    <submittedName>
        <fullName evidence="1">Uncharacterized protein</fullName>
    </submittedName>
</protein>
<accession>X1AWU0</accession>
<proteinExistence type="predicted"/>
<gene>
    <name evidence="1" type="ORF">S01H4_02627</name>
</gene>